<dbReference type="Proteomes" id="UP000326789">
    <property type="component" value="Unassembled WGS sequence"/>
</dbReference>
<reference evidence="2 3" key="1">
    <citation type="submission" date="2019-09" db="EMBL/GenBank/DDBJ databases">
        <title>Whole genome sequence of Vibrio fortis.</title>
        <authorList>
            <person name="Das S.K."/>
        </authorList>
    </citation>
    <scope>NUCLEOTIDE SEQUENCE [LARGE SCALE GENOMIC DNA]</scope>
    <source>
        <strain evidence="2 3">AN60</strain>
    </source>
</reference>
<proteinExistence type="predicted"/>
<dbReference type="RefSeq" id="WP_150873206.1">
    <property type="nucleotide sequence ID" value="NZ_VWSE01000010.1"/>
</dbReference>
<name>A0A5N3QTI2_9VIBR</name>
<feature type="domain" description="Lipocalin-like" evidence="1">
    <location>
        <begin position="6"/>
        <end position="140"/>
    </location>
</feature>
<evidence type="ECO:0000313" key="3">
    <source>
        <dbReference type="Proteomes" id="UP000326789"/>
    </source>
</evidence>
<gene>
    <name evidence="2" type="ORF">F2P58_23650</name>
</gene>
<dbReference type="EMBL" id="VWSE01000010">
    <property type="protein sequence ID" value="KAB0285507.1"/>
    <property type="molecule type" value="Genomic_DNA"/>
</dbReference>
<organism evidence="2 3">
    <name type="scientific">Vibrio fortis</name>
    <dbReference type="NCBI Taxonomy" id="212667"/>
    <lineage>
        <taxon>Bacteria</taxon>
        <taxon>Pseudomonadati</taxon>
        <taxon>Pseudomonadota</taxon>
        <taxon>Gammaproteobacteria</taxon>
        <taxon>Vibrionales</taxon>
        <taxon>Vibrionaceae</taxon>
        <taxon>Vibrio</taxon>
    </lineage>
</organism>
<accession>A0A5N3QTI2</accession>
<protein>
    <submittedName>
        <fullName evidence="2">Lipocalin-like domain-containing protein</fullName>
    </submittedName>
</protein>
<evidence type="ECO:0000313" key="2">
    <source>
        <dbReference type="EMBL" id="KAB0285507.1"/>
    </source>
</evidence>
<dbReference type="AlphaFoldDB" id="A0A5N3QTI2"/>
<dbReference type="Pfam" id="PF13924">
    <property type="entry name" value="Lipocalin_5"/>
    <property type="match status" value="1"/>
</dbReference>
<dbReference type="InterPro" id="IPR024311">
    <property type="entry name" value="Lipocalin-like"/>
</dbReference>
<sequence>MDKTLIGTWALKRFTLTSDNGDDVLFPFGEEPSGQLIYTEDGFMSVALHNSEREAFSSDDILSGSEQEFVLAMKTYSSYAGRVVVKEKGKLQHVIEHSLFPNWVGHSEEREYSVEGDKLTLKTPPFFIAGAERVGVVIFQKRN</sequence>
<comment type="caution">
    <text evidence="2">The sequence shown here is derived from an EMBL/GenBank/DDBJ whole genome shotgun (WGS) entry which is preliminary data.</text>
</comment>
<evidence type="ECO:0000259" key="1">
    <source>
        <dbReference type="Pfam" id="PF13924"/>
    </source>
</evidence>